<organism evidence="2 3">
    <name type="scientific">Corynebacterium casei UCMA 3821</name>
    <dbReference type="NCBI Taxonomy" id="1110505"/>
    <lineage>
        <taxon>Bacteria</taxon>
        <taxon>Bacillati</taxon>
        <taxon>Actinomycetota</taxon>
        <taxon>Actinomycetes</taxon>
        <taxon>Mycobacteriales</taxon>
        <taxon>Corynebacteriaceae</taxon>
        <taxon>Corynebacterium</taxon>
    </lineage>
</organism>
<evidence type="ECO:0000259" key="1">
    <source>
        <dbReference type="PROSITE" id="PS50943"/>
    </source>
</evidence>
<proteinExistence type="predicted"/>
<evidence type="ECO:0000313" key="3">
    <source>
        <dbReference type="Proteomes" id="UP000004840"/>
    </source>
</evidence>
<evidence type="ECO:0000313" key="2">
    <source>
        <dbReference type="EMBL" id="CCE53699.1"/>
    </source>
</evidence>
<dbReference type="GO" id="GO:0003677">
    <property type="term" value="F:DNA binding"/>
    <property type="evidence" value="ECO:0007669"/>
    <property type="project" value="InterPro"/>
</dbReference>
<dbReference type="InterPro" id="IPR001387">
    <property type="entry name" value="Cro/C1-type_HTH"/>
</dbReference>
<dbReference type="SMART" id="SM00530">
    <property type="entry name" value="HTH_XRE"/>
    <property type="match status" value="1"/>
</dbReference>
<reference evidence="2 3" key="1">
    <citation type="journal article" date="2012" name="J. Bacteriol.">
        <title>Genome Sequence of Corynebacterium casei UCMA 3821, Isolated from a Smear-Ripened Cheese.</title>
        <authorList>
            <person name="Monnet C."/>
            <person name="Loux V."/>
            <person name="Bento P."/>
            <person name="Gibrat J.F."/>
            <person name="Straub C."/>
            <person name="Bonnarme P."/>
            <person name="Landaud S."/>
            <person name="Irlinger F."/>
        </authorList>
    </citation>
    <scope>NUCLEOTIDE SEQUENCE [LARGE SCALE GENOMIC DNA]</scope>
    <source>
        <strain evidence="2 3">UCMA 3821</strain>
    </source>
</reference>
<dbReference type="AlphaFoldDB" id="G7HU34"/>
<dbReference type="InterPro" id="IPR010982">
    <property type="entry name" value="Lambda_DNA-bd_dom_sf"/>
</dbReference>
<protein>
    <submittedName>
        <fullName evidence="2">Helix-turn-helix domain-containing protein</fullName>
    </submittedName>
</protein>
<gene>
    <name evidence="2" type="ORF">CCAS_00375</name>
</gene>
<dbReference type="EMBL" id="CAFW01000008">
    <property type="protein sequence ID" value="CCE53699.1"/>
    <property type="molecule type" value="Genomic_DNA"/>
</dbReference>
<dbReference type="PROSITE" id="PS50943">
    <property type="entry name" value="HTH_CROC1"/>
    <property type="match status" value="1"/>
</dbReference>
<dbReference type="CDD" id="cd00093">
    <property type="entry name" value="HTH_XRE"/>
    <property type="match status" value="1"/>
</dbReference>
<name>G7HU34_9CORY</name>
<comment type="caution">
    <text evidence="2">The sequence shown here is derived from an EMBL/GenBank/DDBJ whole genome shotgun (WGS) entry which is preliminary data.</text>
</comment>
<accession>G7HU34</accession>
<dbReference type="Pfam" id="PF01381">
    <property type="entry name" value="HTH_3"/>
    <property type="match status" value="1"/>
</dbReference>
<dbReference type="Gene3D" id="1.10.260.40">
    <property type="entry name" value="lambda repressor-like DNA-binding domains"/>
    <property type="match status" value="1"/>
</dbReference>
<sequence>MHYMHNAGNDKLNAINQTFGETVRKTRERVGLTQGEFAERLEEKLGKAIGQSTITRLEKGVRPTPISEVYAISEVLGVPVDNLLPRTSLIDELAYPLAMMEQDRQSEWFSLGDRFKKAQKAYESILKARRDFDLVHDIHLGIRPPDLKELDTGIRSLVSETSHRDRDILEKLVKALELPEQVYEDIRKQIFEFERSAHYYEKNLDFDQVYGWAAGYIAEAKFTALTESNDDAES</sequence>
<dbReference type="SUPFAM" id="SSF47413">
    <property type="entry name" value="lambda repressor-like DNA-binding domains"/>
    <property type="match status" value="1"/>
</dbReference>
<dbReference type="Proteomes" id="UP000004840">
    <property type="component" value="Unassembled WGS sequence"/>
</dbReference>
<feature type="domain" description="HTH cro/C1-type" evidence="1">
    <location>
        <begin position="23"/>
        <end position="83"/>
    </location>
</feature>